<feature type="compositionally biased region" description="Polar residues" evidence="1">
    <location>
        <begin position="84"/>
        <end position="98"/>
    </location>
</feature>
<dbReference type="Proteomes" id="UP000317494">
    <property type="component" value="Unassembled WGS sequence"/>
</dbReference>
<name>A0A507DQF6_9FUNG</name>
<dbReference type="VEuPathDB" id="FungiDB:SeMB42_g00778"/>
<evidence type="ECO:0000256" key="1">
    <source>
        <dbReference type="SAM" id="MobiDB-lite"/>
    </source>
</evidence>
<protein>
    <submittedName>
        <fullName evidence="2">Uncharacterized protein</fullName>
    </submittedName>
</protein>
<reference evidence="2 3" key="1">
    <citation type="journal article" date="2019" name="Sci. Rep.">
        <title>Comparative genomics of chytrid fungi reveal insights into the obligate biotrophic and pathogenic lifestyle of Synchytrium endobioticum.</title>
        <authorList>
            <person name="van de Vossenberg B.T.L.H."/>
            <person name="Warris S."/>
            <person name="Nguyen H.D.T."/>
            <person name="van Gent-Pelzer M.P.E."/>
            <person name="Joly D.L."/>
            <person name="van de Geest H.C."/>
            <person name="Bonants P.J.M."/>
            <person name="Smith D.S."/>
            <person name="Levesque C.A."/>
            <person name="van der Lee T.A.J."/>
        </authorList>
    </citation>
    <scope>NUCLEOTIDE SEQUENCE [LARGE SCALE GENOMIC DNA]</scope>
    <source>
        <strain evidence="2 3">MB42</strain>
    </source>
</reference>
<accession>A0A507DQF6</accession>
<dbReference type="AlphaFoldDB" id="A0A507DQF6"/>
<sequence>MSSRFGRYITCTPPGNPEEAPAAQASIEIIHLHGQFAEAAQLRSSQYVSPNSEFLALFSPRVATDATVSSSAGGFDGLRGEISSGGNRVQNNDVGQTAGSRGLGGSGSRGSGSGSSDRIRD</sequence>
<feature type="region of interest" description="Disordered" evidence="1">
    <location>
        <begin position="69"/>
        <end position="121"/>
    </location>
</feature>
<organism evidence="2 3">
    <name type="scientific">Synchytrium endobioticum</name>
    <dbReference type="NCBI Taxonomy" id="286115"/>
    <lineage>
        <taxon>Eukaryota</taxon>
        <taxon>Fungi</taxon>
        <taxon>Fungi incertae sedis</taxon>
        <taxon>Chytridiomycota</taxon>
        <taxon>Chytridiomycota incertae sedis</taxon>
        <taxon>Chytridiomycetes</taxon>
        <taxon>Synchytriales</taxon>
        <taxon>Synchytriaceae</taxon>
        <taxon>Synchytrium</taxon>
    </lineage>
</organism>
<evidence type="ECO:0000313" key="3">
    <source>
        <dbReference type="Proteomes" id="UP000317494"/>
    </source>
</evidence>
<comment type="caution">
    <text evidence="2">The sequence shown here is derived from an EMBL/GenBank/DDBJ whole genome shotgun (WGS) entry which is preliminary data.</text>
</comment>
<gene>
    <name evidence="2" type="ORF">SeMB42_g00778</name>
</gene>
<proteinExistence type="predicted"/>
<evidence type="ECO:0000313" key="2">
    <source>
        <dbReference type="EMBL" id="TPX53475.1"/>
    </source>
</evidence>
<feature type="compositionally biased region" description="Gly residues" evidence="1">
    <location>
        <begin position="101"/>
        <end position="113"/>
    </location>
</feature>
<dbReference type="EMBL" id="QEAN01000016">
    <property type="protein sequence ID" value="TPX53475.1"/>
    <property type="molecule type" value="Genomic_DNA"/>
</dbReference>
<keyword evidence="3" id="KW-1185">Reference proteome</keyword>